<dbReference type="EMBL" id="JBHSSW010000028">
    <property type="protein sequence ID" value="MFC6199195.1"/>
    <property type="molecule type" value="Genomic_DNA"/>
</dbReference>
<comment type="caution">
    <text evidence="2">The sequence shown here is derived from an EMBL/GenBank/DDBJ whole genome shotgun (WGS) entry which is preliminary data.</text>
</comment>
<evidence type="ECO:0000256" key="1">
    <source>
        <dbReference type="SAM" id="MobiDB-lite"/>
    </source>
</evidence>
<feature type="region of interest" description="Disordered" evidence="1">
    <location>
        <begin position="72"/>
        <end position="91"/>
    </location>
</feature>
<evidence type="ECO:0000313" key="2">
    <source>
        <dbReference type="EMBL" id="MFC6199195.1"/>
    </source>
</evidence>
<dbReference type="RefSeq" id="WP_377380035.1">
    <property type="nucleotide sequence ID" value="NZ_JBHSSW010000028.1"/>
</dbReference>
<proteinExistence type="predicted"/>
<reference evidence="3" key="1">
    <citation type="journal article" date="2019" name="Int. J. Syst. Evol. Microbiol.">
        <title>The Global Catalogue of Microorganisms (GCM) 10K type strain sequencing project: providing services to taxonomists for standard genome sequencing and annotation.</title>
        <authorList>
            <consortium name="The Broad Institute Genomics Platform"/>
            <consortium name="The Broad Institute Genome Sequencing Center for Infectious Disease"/>
            <person name="Wu L."/>
            <person name="Ma J."/>
        </authorList>
    </citation>
    <scope>NUCLEOTIDE SEQUENCE [LARGE SCALE GENOMIC DNA]</scope>
    <source>
        <strain evidence="3">CGMCC-1.15741</strain>
    </source>
</reference>
<keyword evidence="3" id="KW-1185">Reference proteome</keyword>
<organism evidence="2 3">
    <name type="scientific">Ponticaulis profundi</name>
    <dbReference type="NCBI Taxonomy" id="2665222"/>
    <lineage>
        <taxon>Bacteria</taxon>
        <taxon>Pseudomonadati</taxon>
        <taxon>Pseudomonadota</taxon>
        <taxon>Alphaproteobacteria</taxon>
        <taxon>Hyphomonadales</taxon>
        <taxon>Hyphomonadaceae</taxon>
        <taxon>Ponticaulis</taxon>
    </lineage>
</organism>
<name>A0ABW1SC19_9PROT</name>
<dbReference type="Proteomes" id="UP001596303">
    <property type="component" value="Unassembled WGS sequence"/>
</dbReference>
<feature type="compositionally biased region" description="Basic and acidic residues" evidence="1">
    <location>
        <begin position="13"/>
        <end position="28"/>
    </location>
</feature>
<protein>
    <submittedName>
        <fullName evidence="2">Uncharacterized protein</fullName>
    </submittedName>
</protein>
<sequence>MRDGFNQGAPETYEQRQDRLQRQADAIDRQLNTPQSPQMHLRPKGAMRSDGDRIAREAMENKRVDLMQEIERIKKERSQGQEQTIRKSKSL</sequence>
<accession>A0ABW1SC19</accession>
<feature type="region of interest" description="Disordered" evidence="1">
    <location>
        <begin position="1"/>
        <end position="50"/>
    </location>
</feature>
<gene>
    <name evidence="2" type="ORF">ACFQDM_14005</name>
</gene>
<evidence type="ECO:0000313" key="3">
    <source>
        <dbReference type="Proteomes" id="UP001596303"/>
    </source>
</evidence>